<feature type="domain" description="DUF4174" evidence="3">
    <location>
        <begin position="66"/>
        <end position="165"/>
    </location>
</feature>
<dbReference type="InterPro" id="IPR025232">
    <property type="entry name" value="DUF4174"/>
</dbReference>
<dbReference type="Pfam" id="PF13778">
    <property type="entry name" value="DUF4174"/>
    <property type="match status" value="1"/>
</dbReference>
<sequence length="173" mass="19311">MKFNFLIFAMIVAAMGPARQVDPPAAEAVTPEVLPDRPAPVPDTVQPQPAAPELRIVEARTVNRGEFLWNARPVVVFADTPDDPSFRQQLRALQARPAELIERDVVVVVDTDPAGNSAWRQTLHPRGFSLVIIDKDGQVKARKPLPWDAREITRAIDKFPLRRQEIGRGSVIR</sequence>
<evidence type="ECO:0000256" key="1">
    <source>
        <dbReference type="ARBA" id="ARBA00022729"/>
    </source>
</evidence>
<organism evidence="4 5">
    <name type="scientific">Paracoccus fistulariae</name>
    <dbReference type="NCBI Taxonomy" id="658446"/>
    <lineage>
        <taxon>Bacteria</taxon>
        <taxon>Pseudomonadati</taxon>
        <taxon>Pseudomonadota</taxon>
        <taxon>Alphaproteobacteria</taxon>
        <taxon>Rhodobacterales</taxon>
        <taxon>Paracoccaceae</taxon>
        <taxon>Paracoccus</taxon>
    </lineage>
</organism>
<evidence type="ECO:0000313" key="5">
    <source>
        <dbReference type="Proteomes" id="UP001219349"/>
    </source>
</evidence>
<feature type="chain" id="PRO_5045190156" evidence="2">
    <location>
        <begin position="21"/>
        <end position="173"/>
    </location>
</feature>
<evidence type="ECO:0000313" key="4">
    <source>
        <dbReference type="EMBL" id="WCR07572.1"/>
    </source>
</evidence>
<evidence type="ECO:0000259" key="3">
    <source>
        <dbReference type="Pfam" id="PF13778"/>
    </source>
</evidence>
<proteinExistence type="predicted"/>
<name>A0ABY7SM49_9RHOB</name>
<reference evidence="4 5" key="1">
    <citation type="submission" date="2021-01" db="EMBL/GenBank/DDBJ databases">
        <title>Biogeographic distribution of Paracoccus.</title>
        <authorList>
            <person name="Hollensteiner J."/>
            <person name="Leineberger J."/>
            <person name="Brinkhoff T."/>
            <person name="Daniel R."/>
        </authorList>
    </citation>
    <scope>NUCLEOTIDE SEQUENCE [LARGE SCALE GENOMIC DNA]</scope>
    <source>
        <strain evidence="4 5">KCTC 22803</strain>
    </source>
</reference>
<dbReference type="Proteomes" id="UP001219349">
    <property type="component" value="Chromosome"/>
</dbReference>
<protein>
    <submittedName>
        <fullName evidence="4">DUF4174 domain-containing protein</fullName>
    </submittedName>
</protein>
<evidence type="ECO:0000256" key="2">
    <source>
        <dbReference type="SAM" id="SignalP"/>
    </source>
</evidence>
<gene>
    <name evidence="4" type="ORF">JHX87_01590</name>
</gene>
<dbReference type="EMBL" id="CP067136">
    <property type="protein sequence ID" value="WCR07572.1"/>
    <property type="molecule type" value="Genomic_DNA"/>
</dbReference>
<dbReference type="RefSeq" id="WP_271884656.1">
    <property type="nucleotide sequence ID" value="NZ_CP067136.1"/>
</dbReference>
<keyword evidence="5" id="KW-1185">Reference proteome</keyword>
<keyword evidence="1 2" id="KW-0732">Signal</keyword>
<accession>A0ABY7SM49</accession>
<feature type="signal peptide" evidence="2">
    <location>
        <begin position="1"/>
        <end position="20"/>
    </location>
</feature>